<feature type="transmembrane region" description="Helical" evidence="1">
    <location>
        <begin position="25"/>
        <end position="46"/>
    </location>
</feature>
<dbReference type="Proteomes" id="UP001497453">
    <property type="component" value="Chromosome 2"/>
</dbReference>
<evidence type="ECO:0000313" key="2">
    <source>
        <dbReference type="EMBL" id="CAL1703007.1"/>
    </source>
</evidence>
<keyword evidence="1" id="KW-0812">Transmembrane</keyword>
<feature type="transmembrane region" description="Helical" evidence="1">
    <location>
        <begin position="274"/>
        <end position="298"/>
    </location>
</feature>
<proteinExistence type="predicted"/>
<gene>
    <name evidence="2" type="ORF">GFSPODELE1_LOCUS4352</name>
</gene>
<name>A0ABP1D532_9APHY</name>
<feature type="transmembrane region" description="Helical" evidence="1">
    <location>
        <begin position="58"/>
        <end position="78"/>
    </location>
</feature>
<accession>A0ABP1D532</accession>
<feature type="transmembrane region" description="Helical" evidence="1">
    <location>
        <begin position="155"/>
        <end position="179"/>
    </location>
</feature>
<evidence type="ECO:0000256" key="1">
    <source>
        <dbReference type="SAM" id="Phobius"/>
    </source>
</evidence>
<keyword evidence="1" id="KW-1133">Transmembrane helix</keyword>
<dbReference type="EMBL" id="OZ037945">
    <property type="protein sequence ID" value="CAL1703007.1"/>
    <property type="molecule type" value="Genomic_DNA"/>
</dbReference>
<feature type="transmembrane region" description="Helical" evidence="1">
    <location>
        <begin position="227"/>
        <end position="254"/>
    </location>
</feature>
<keyword evidence="1" id="KW-0472">Membrane</keyword>
<feature type="transmembrane region" description="Helical" evidence="1">
    <location>
        <begin position="120"/>
        <end position="143"/>
    </location>
</feature>
<feature type="transmembrane region" description="Helical" evidence="1">
    <location>
        <begin position="185"/>
        <end position="206"/>
    </location>
</feature>
<organism evidence="2 3">
    <name type="scientific">Somion occarium</name>
    <dbReference type="NCBI Taxonomy" id="3059160"/>
    <lineage>
        <taxon>Eukaryota</taxon>
        <taxon>Fungi</taxon>
        <taxon>Dikarya</taxon>
        <taxon>Basidiomycota</taxon>
        <taxon>Agaricomycotina</taxon>
        <taxon>Agaricomycetes</taxon>
        <taxon>Polyporales</taxon>
        <taxon>Cerrenaceae</taxon>
        <taxon>Somion</taxon>
    </lineage>
</organism>
<sequence>MKLISRYSIPVLAEEKTAFNLKVSLAAVSVTCVCYGMQFVLCIICLRRLWIHTPRTPFVRFLFCYTLFLGIVNTVWMVTAPSSLQLYAIEWLQDCRPVSGVIPPDSCPSELLNSYKMDTWLVDTTSVVSYVACTLSADALLLWRCRQIWISTMSPYANSILIVPCLLLLGSTASSVYFFPEAFQLLNYIYLAISLSLNILLTWLIIGRLTFCKRRVRKVFGDAKVKHYSFVSAMFIESAASNAIVSVLMIATAAANNALFQICYALSPTVQGRISYIVYVCLSSRVMFLQACANYFIIYRGLRGIQASWGDSSLSEQMTSIEFARPNNSNMESSPDLKRSISAPPSFHTAQDILVAESNNPDERNSGDKCDTVAPNVIPV</sequence>
<protein>
    <submittedName>
        <fullName evidence="2">Uncharacterized protein</fullName>
    </submittedName>
</protein>
<reference evidence="3" key="1">
    <citation type="submission" date="2024-04" db="EMBL/GenBank/DDBJ databases">
        <authorList>
            <person name="Shaw F."/>
            <person name="Minotto A."/>
        </authorList>
    </citation>
    <scope>NUCLEOTIDE SEQUENCE [LARGE SCALE GENOMIC DNA]</scope>
</reference>
<evidence type="ECO:0000313" key="3">
    <source>
        <dbReference type="Proteomes" id="UP001497453"/>
    </source>
</evidence>
<keyword evidence="3" id="KW-1185">Reference proteome</keyword>